<feature type="compositionally biased region" description="Basic and acidic residues" evidence="1">
    <location>
        <begin position="76"/>
        <end position="87"/>
    </location>
</feature>
<evidence type="ECO:0000313" key="3">
    <source>
        <dbReference type="Proteomes" id="UP000594638"/>
    </source>
</evidence>
<feature type="region of interest" description="Disordered" evidence="1">
    <location>
        <begin position="1"/>
        <end position="27"/>
    </location>
</feature>
<gene>
    <name evidence="2" type="ORF">OLEA9_A037054</name>
</gene>
<comment type="caution">
    <text evidence="2">The sequence shown here is derived from an EMBL/GenBank/DDBJ whole genome shotgun (WGS) entry which is preliminary data.</text>
</comment>
<feature type="region of interest" description="Disordered" evidence="1">
    <location>
        <begin position="76"/>
        <end position="95"/>
    </location>
</feature>
<dbReference type="AlphaFoldDB" id="A0A8S0SGV7"/>
<dbReference type="Gramene" id="OE9A037054T1">
    <property type="protein sequence ID" value="OE9A037054C1"/>
    <property type="gene ID" value="OE9A037054"/>
</dbReference>
<evidence type="ECO:0000313" key="2">
    <source>
        <dbReference type="EMBL" id="CAA2990875.1"/>
    </source>
</evidence>
<proteinExistence type="predicted"/>
<feature type="compositionally biased region" description="Basic and acidic residues" evidence="1">
    <location>
        <begin position="1"/>
        <end position="10"/>
    </location>
</feature>
<protein>
    <submittedName>
        <fullName evidence="2">Uncharacterized protein</fullName>
    </submittedName>
</protein>
<evidence type="ECO:0000256" key="1">
    <source>
        <dbReference type="SAM" id="MobiDB-lite"/>
    </source>
</evidence>
<sequence length="95" mass="10734">MSDKEDEPPVKKVGLRQLQRKARQESESVFHNVHSCGDWLNEFAEGNKVDESSSSCHGEPFDLSEQCVESDELAHEELNNSHERSTHPDFILAPA</sequence>
<keyword evidence="3" id="KW-1185">Reference proteome</keyword>
<organism evidence="2 3">
    <name type="scientific">Olea europaea subsp. europaea</name>
    <dbReference type="NCBI Taxonomy" id="158383"/>
    <lineage>
        <taxon>Eukaryota</taxon>
        <taxon>Viridiplantae</taxon>
        <taxon>Streptophyta</taxon>
        <taxon>Embryophyta</taxon>
        <taxon>Tracheophyta</taxon>
        <taxon>Spermatophyta</taxon>
        <taxon>Magnoliopsida</taxon>
        <taxon>eudicotyledons</taxon>
        <taxon>Gunneridae</taxon>
        <taxon>Pentapetalae</taxon>
        <taxon>asterids</taxon>
        <taxon>lamiids</taxon>
        <taxon>Lamiales</taxon>
        <taxon>Oleaceae</taxon>
        <taxon>Oleeae</taxon>
        <taxon>Olea</taxon>
    </lineage>
</organism>
<dbReference type="EMBL" id="CACTIH010004450">
    <property type="protein sequence ID" value="CAA2990875.1"/>
    <property type="molecule type" value="Genomic_DNA"/>
</dbReference>
<accession>A0A8S0SGV7</accession>
<reference evidence="2 3" key="1">
    <citation type="submission" date="2019-12" db="EMBL/GenBank/DDBJ databases">
        <authorList>
            <person name="Alioto T."/>
            <person name="Alioto T."/>
            <person name="Gomez Garrido J."/>
        </authorList>
    </citation>
    <scope>NUCLEOTIDE SEQUENCE [LARGE SCALE GENOMIC DNA]</scope>
</reference>
<dbReference type="Proteomes" id="UP000594638">
    <property type="component" value="Unassembled WGS sequence"/>
</dbReference>
<name>A0A8S0SGV7_OLEEU</name>
<feature type="non-terminal residue" evidence="2">
    <location>
        <position position="95"/>
    </location>
</feature>